<evidence type="ECO:0000313" key="2">
    <source>
        <dbReference type="EMBL" id="CAD7229236.1"/>
    </source>
</evidence>
<dbReference type="OrthoDB" id="10053555at2759"/>
<name>A0A7R8ZRQ8_9CRUS</name>
<dbReference type="AlphaFoldDB" id="A0A7R8ZRQ8"/>
<feature type="compositionally biased region" description="Low complexity" evidence="1">
    <location>
        <begin position="54"/>
        <end position="94"/>
    </location>
</feature>
<feature type="region of interest" description="Disordered" evidence="1">
    <location>
        <begin position="47"/>
        <end position="134"/>
    </location>
</feature>
<feature type="region of interest" description="Disordered" evidence="1">
    <location>
        <begin position="249"/>
        <end position="272"/>
    </location>
</feature>
<protein>
    <submittedName>
        <fullName evidence="2">Uncharacterized protein</fullName>
    </submittedName>
</protein>
<gene>
    <name evidence="2" type="ORF">CTOB1V02_LOCUS7109</name>
</gene>
<reference evidence="2" key="1">
    <citation type="submission" date="2020-11" db="EMBL/GenBank/DDBJ databases">
        <authorList>
            <person name="Tran Van P."/>
        </authorList>
    </citation>
    <scope>NUCLEOTIDE SEQUENCE</scope>
</reference>
<organism evidence="2">
    <name type="scientific">Cyprideis torosa</name>
    <dbReference type="NCBI Taxonomy" id="163714"/>
    <lineage>
        <taxon>Eukaryota</taxon>
        <taxon>Metazoa</taxon>
        <taxon>Ecdysozoa</taxon>
        <taxon>Arthropoda</taxon>
        <taxon>Crustacea</taxon>
        <taxon>Oligostraca</taxon>
        <taxon>Ostracoda</taxon>
        <taxon>Podocopa</taxon>
        <taxon>Podocopida</taxon>
        <taxon>Cytherocopina</taxon>
        <taxon>Cytheroidea</taxon>
        <taxon>Cytherideidae</taxon>
        <taxon>Cyprideis</taxon>
    </lineage>
</organism>
<sequence length="515" mass="57996">MDNEDEDYNLELGATGSDLSTLSESQCMFQEAFPSLLHRMKITTFVKARASTKSPCSSPSRLSSGRLSSGVPPGSPSSRVPVGSPSSWVPAGSPTSGVPAGSPSSRVPRNPPYSHVPSVSPSSRVPAGSPSSRVPAGLRRLASIQLGFKVEDVIMSTPKGREIHEDMMKTKTWTKKQRCFLMKQIGKKLFELTNNKPSADTKELVAKELIVVFPFLKLPARSDGSGTTDAVYDRTNFKGPLETFCRGKRHRDKEISTQPRKKRRISNVDGNDSNVEAIEKMRQEYPSTDPIRKEHLKLMEETFEDRRNYIEKERPSVVSVTKRYPRLFDTPLALKEEFSRIYPTAKPLPDFLKKYRAKLLALAKEETKLEEAVEYLTLQEQTQEALDINMLRALCVFFLPARKKTIGEIKQFFNFFEHETVDAALETTVKAFTVQGGIIRVGITYYVVLDKIAFRVEEGSFFEALEHYVKAVHVFNVEYPKFLKNIFGLFERAMGLNDTVKVGQVVQFFQKLVAD</sequence>
<dbReference type="PANTHER" id="PTHR31025:SF9">
    <property type="entry name" value="SI:DKEY-286J15.1"/>
    <property type="match status" value="1"/>
</dbReference>
<dbReference type="EMBL" id="OB661952">
    <property type="protein sequence ID" value="CAD7229236.1"/>
    <property type="molecule type" value="Genomic_DNA"/>
</dbReference>
<dbReference type="PANTHER" id="PTHR31025">
    <property type="entry name" value="SI:CH211-196P9.1-RELATED"/>
    <property type="match status" value="1"/>
</dbReference>
<feature type="compositionally biased region" description="Low complexity" evidence="1">
    <location>
        <begin position="112"/>
        <end position="134"/>
    </location>
</feature>
<accession>A0A7R8ZRQ8</accession>
<proteinExistence type="predicted"/>
<evidence type="ECO:0000256" key="1">
    <source>
        <dbReference type="SAM" id="MobiDB-lite"/>
    </source>
</evidence>